<name>A0A8J6J6S4_9FIRM</name>
<evidence type="ECO:0000256" key="2">
    <source>
        <dbReference type="ARBA" id="ARBA00022448"/>
    </source>
</evidence>
<dbReference type="GO" id="GO:0016887">
    <property type="term" value="F:ATP hydrolysis activity"/>
    <property type="evidence" value="ECO:0007669"/>
    <property type="project" value="InterPro"/>
</dbReference>
<keyword evidence="3" id="KW-0547">Nucleotide-binding</keyword>
<reference evidence="6" key="1">
    <citation type="submission" date="2020-08" db="EMBL/GenBank/DDBJ databases">
        <title>Genome public.</title>
        <authorList>
            <person name="Liu C."/>
            <person name="Sun Q."/>
        </authorList>
    </citation>
    <scope>NUCLEOTIDE SEQUENCE</scope>
    <source>
        <strain evidence="6">NSJ-51</strain>
    </source>
</reference>
<dbReference type="GO" id="GO:0005524">
    <property type="term" value="F:ATP binding"/>
    <property type="evidence" value="ECO:0007669"/>
    <property type="project" value="UniProtKB-KW"/>
</dbReference>
<dbReference type="InterPro" id="IPR017871">
    <property type="entry name" value="ABC_transporter-like_CS"/>
</dbReference>
<dbReference type="InterPro" id="IPR027417">
    <property type="entry name" value="P-loop_NTPase"/>
</dbReference>
<comment type="similarity">
    <text evidence="1">Belongs to the ABC transporter superfamily.</text>
</comment>
<sequence length="282" mass="31347">MIEICHVSKRYPQSGTNALDDVSLTIESGAFFGLLGPNGAGKTTLISILSTLLLPSAGEIRIDGETLGRRRGDIKRKLALITQHNSLRSDMTLDQIMELQGRLYGIPQERILRRREELLAFCALTGHRNKTVRRLSGGMKRKLMLCRALLTDPEILILDEPTIGLDPASRRQMWDLLRTLNRQGLTILLTTHYIEEAESLCQRVALIDQGRVARLDTPENLIRLLGPVAVDVFAGDHTQSAFFPDKEAALAYAGGRSEPILLRRTTLEDVFLTQVGRGLEAV</sequence>
<dbReference type="EMBL" id="JACOPP010000010">
    <property type="protein sequence ID" value="MBC5733826.1"/>
    <property type="molecule type" value="Genomic_DNA"/>
</dbReference>
<dbReference type="InterPro" id="IPR050763">
    <property type="entry name" value="ABC_transporter_ATP-binding"/>
</dbReference>
<dbReference type="PROSITE" id="PS00211">
    <property type="entry name" value="ABC_TRANSPORTER_1"/>
    <property type="match status" value="1"/>
</dbReference>
<organism evidence="6 7">
    <name type="scientific">Lawsonibacter hominis</name>
    <dbReference type="NCBI Taxonomy" id="2763053"/>
    <lineage>
        <taxon>Bacteria</taxon>
        <taxon>Bacillati</taxon>
        <taxon>Bacillota</taxon>
        <taxon>Clostridia</taxon>
        <taxon>Eubacteriales</taxon>
        <taxon>Oscillospiraceae</taxon>
        <taxon>Lawsonibacter</taxon>
    </lineage>
</organism>
<dbReference type="PROSITE" id="PS50893">
    <property type="entry name" value="ABC_TRANSPORTER_2"/>
    <property type="match status" value="1"/>
</dbReference>
<accession>A0A8J6J6S4</accession>
<comment type="caution">
    <text evidence="6">The sequence shown here is derived from an EMBL/GenBank/DDBJ whole genome shotgun (WGS) entry which is preliminary data.</text>
</comment>
<evidence type="ECO:0000256" key="1">
    <source>
        <dbReference type="ARBA" id="ARBA00005417"/>
    </source>
</evidence>
<dbReference type="AlphaFoldDB" id="A0A8J6J6S4"/>
<evidence type="ECO:0000259" key="5">
    <source>
        <dbReference type="PROSITE" id="PS50893"/>
    </source>
</evidence>
<evidence type="ECO:0000256" key="3">
    <source>
        <dbReference type="ARBA" id="ARBA00022741"/>
    </source>
</evidence>
<dbReference type="Pfam" id="PF00005">
    <property type="entry name" value="ABC_tran"/>
    <property type="match status" value="1"/>
</dbReference>
<proteinExistence type="inferred from homology"/>
<protein>
    <submittedName>
        <fullName evidence="6">ABC transporter ATP-binding protein</fullName>
    </submittedName>
</protein>
<dbReference type="SUPFAM" id="SSF52540">
    <property type="entry name" value="P-loop containing nucleoside triphosphate hydrolases"/>
    <property type="match status" value="1"/>
</dbReference>
<keyword evidence="7" id="KW-1185">Reference proteome</keyword>
<dbReference type="InterPro" id="IPR003593">
    <property type="entry name" value="AAA+_ATPase"/>
</dbReference>
<evidence type="ECO:0000256" key="4">
    <source>
        <dbReference type="ARBA" id="ARBA00022840"/>
    </source>
</evidence>
<dbReference type="SMART" id="SM00382">
    <property type="entry name" value="AAA"/>
    <property type="match status" value="1"/>
</dbReference>
<dbReference type="RefSeq" id="WP_186907716.1">
    <property type="nucleotide sequence ID" value="NZ_JACOPP010000010.1"/>
</dbReference>
<dbReference type="Proteomes" id="UP000661435">
    <property type="component" value="Unassembled WGS sequence"/>
</dbReference>
<dbReference type="InterPro" id="IPR003439">
    <property type="entry name" value="ABC_transporter-like_ATP-bd"/>
</dbReference>
<dbReference type="PANTHER" id="PTHR42711">
    <property type="entry name" value="ABC TRANSPORTER ATP-BINDING PROTEIN"/>
    <property type="match status" value="1"/>
</dbReference>
<evidence type="ECO:0000313" key="7">
    <source>
        <dbReference type="Proteomes" id="UP000661435"/>
    </source>
</evidence>
<feature type="domain" description="ABC transporter" evidence="5">
    <location>
        <begin position="2"/>
        <end position="234"/>
    </location>
</feature>
<dbReference type="Gene3D" id="3.40.50.300">
    <property type="entry name" value="P-loop containing nucleotide triphosphate hydrolases"/>
    <property type="match status" value="1"/>
</dbReference>
<keyword evidence="2" id="KW-0813">Transport</keyword>
<dbReference type="PANTHER" id="PTHR42711:SF5">
    <property type="entry name" value="ABC TRANSPORTER ATP-BINDING PROTEIN NATA"/>
    <property type="match status" value="1"/>
</dbReference>
<keyword evidence="4 6" id="KW-0067">ATP-binding</keyword>
<evidence type="ECO:0000313" key="6">
    <source>
        <dbReference type="EMBL" id="MBC5733826.1"/>
    </source>
</evidence>
<gene>
    <name evidence="6" type="ORF">H8S57_08800</name>
</gene>